<protein>
    <submittedName>
        <fullName evidence="3">Uncharacterized protein</fullName>
    </submittedName>
</protein>
<name>A0A3P1WP67_9ACTN</name>
<dbReference type="RefSeq" id="WP_125229231.1">
    <property type="nucleotide sequence ID" value="NZ_RQYT01000062.1"/>
</dbReference>
<sequence>MSRSLPPARPGRGPGLRRARPLPAQPAPTPTAPAVAALVLAVLGATTALLQNHRYSLLAYGIVLVAGFALIYTQRHLANRATISHHSTRAQPMPLIERLSIWALLAACCCNGLVIALHVSRFGWGF</sequence>
<dbReference type="AlphaFoldDB" id="A0A3P1WP67"/>
<dbReference type="EMBL" id="RQYT01000062">
    <property type="protein sequence ID" value="RRD47628.1"/>
    <property type="molecule type" value="Genomic_DNA"/>
</dbReference>
<evidence type="ECO:0000256" key="1">
    <source>
        <dbReference type="SAM" id="MobiDB-lite"/>
    </source>
</evidence>
<feature type="region of interest" description="Disordered" evidence="1">
    <location>
        <begin position="1"/>
        <end position="30"/>
    </location>
</feature>
<dbReference type="Proteomes" id="UP000280935">
    <property type="component" value="Unassembled WGS sequence"/>
</dbReference>
<feature type="transmembrane region" description="Helical" evidence="2">
    <location>
        <begin position="57"/>
        <end position="74"/>
    </location>
</feature>
<keyword evidence="2" id="KW-0472">Membrane</keyword>
<evidence type="ECO:0000313" key="4">
    <source>
        <dbReference type="Proteomes" id="UP000280935"/>
    </source>
</evidence>
<feature type="transmembrane region" description="Helical" evidence="2">
    <location>
        <begin position="31"/>
        <end position="50"/>
    </location>
</feature>
<keyword evidence="2" id="KW-0812">Transmembrane</keyword>
<gene>
    <name evidence="3" type="ORF">EII35_14780</name>
</gene>
<reference evidence="3 4" key="1">
    <citation type="submission" date="2018-11" db="EMBL/GenBank/DDBJ databases">
        <title>Genomes From Bacteria Associated with the Canine Oral Cavity: a Test Case for Automated Genome-Based Taxonomic Assignment.</title>
        <authorList>
            <person name="Coil D.A."/>
            <person name="Jospin G."/>
            <person name="Darling A.E."/>
            <person name="Wallis C."/>
            <person name="Davis I.J."/>
            <person name="Harris S."/>
            <person name="Eisen J.A."/>
            <person name="Holcombe L.J."/>
            <person name="O'Flynn C."/>
        </authorList>
    </citation>
    <scope>NUCLEOTIDE SEQUENCE [LARGE SCALE GENOMIC DNA]</scope>
    <source>
        <strain evidence="3 4">OH2822_COT-296</strain>
    </source>
</reference>
<proteinExistence type="predicted"/>
<accession>A0A3P1WP67</accession>
<feature type="transmembrane region" description="Helical" evidence="2">
    <location>
        <begin position="99"/>
        <end position="119"/>
    </location>
</feature>
<organism evidence="3 4">
    <name type="scientific">Arachnia propionica</name>
    <dbReference type="NCBI Taxonomy" id="1750"/>
    <lineage>
        <taxon>Bacteria</taxon>
        <taxon>Bacillati</taxon>
        <taxon>Actinomycetota</taxon>
        <taxon>Actinomycetes</taxon>
        <taxon>Propionibacteriales</taxon>
        <taxon>Propionibacteriaceae</taxon>
        <taxon>Arachnia</taxon>
    </lineage>
</organism>
<comment type="caution">
    <text evidence="3">The sequence shown here is derived from an EMBL/GenBank/DDBJ whole genome shotgun (WGS) entry which is preliminary data.</text>
</comment>
<keyword evidence="2" id="KW-1133">Transmembrane helix</keyword>
<evidence type="ECO:0000313" key="3">
    <source>
        <dbReference type="EMBL" id="RRD47628.1"/>
    </source>
</evidence>
<evidence type="ECO:0000256" key="2">
    <source>
        <dbReference type="SAM" id="Phobius"/>
    </source>
</evidence>